<sequence>YKPEDSFWLIESHNRKYKDKNGNYKKGEGWRQDWDGTISTVCYNKAKCKCNIPKSKTHFPTGLLSKGMKFLDEHKVKYSLQDIRKKSPTSNVLSLSDEFEQRDYQIDVIKKSIHAQRGIIRAATGSGKTPIAAGLISELGVFPTIFYVPSIDLAIQAKNEIEKFVRKNGVPVEVGMVGGGHKEIKDITVMTIQTAVKALGGVWVKYDEEDIAKDETDINDIRQEIKDLIKTTKLMIGDECQYWAAETCQIISDNSISAQYRYAFSATPWRDKGDDILIDGCFGKCISNISASFLIQRGYLVKPTIYLITIKNMLGIKAIVENELRNKWISDMAISLAEQGKNILILCKQIKHGKILENLIPGSTFIHGSHSGKKREEHLIKMRSGEKRLTISSVIFDEGINCCPLDTLILAGGGKSPTRALQRIGRVLRPFPGKEEATVLDFMDHCKYMLGQSRKRLKIYKTEPEFVFKNWP</sequence>
<dbReference type="PANTHER" id="PTHR11274:SF0">
    <property type="entry name" value="GENERAL TRANSCRIPTION AND DNA REPAIR FACTOR IIH HELICASE SUBUNIT XPB"/>
    <property type="match status" value="1"/>
</dbReference>
<dbReference type="GO" id="GO:0003677">
    <property type="term" value="F:DNA binding"/>
    <property type="evidence" value="ECO:0007669"/>
    <property type="project" value="InterPro"/>
</dbReference>
<evidence type="ECO:0000256" key="1">
    <source>
        <dbReference type="ARBA" id="ARBA00022741"/>
    </source>
</evidence>
<dbReference type="Pfam" id="PF00271">
    <property type="entry name" value="Helicase_C"/>
    <property type="match status" value="1"/>
</dbReference>
<evidence type="ECO:0000256" key="4">
    <source>
        <dbReference type="ARBA" id="ARBA00022840"/>
    </source>
</evidence>
<feature type="domain" description="Helicase C-terminal" evidence="6">
    <location>
        <begin position="328"/>
        <end position="465"/>
    </location>
</feature>
<name>A0A0F9GDG4_9ZZZZ</name>
<evidence type="ECO:0008006" key="8">
    <source>
        <dbReference type="Google" id="ProtNLM"/>
    </source>
</evidence>
<accession>A0A0F9GDG4</accession>
<dbReference type="InterPro" id="IPR014001">
    <property type="entry name" value="Helicase_ATP-bd"/>
</dbReference>
<dbReference type="AlphaFoldDB" id="A0A0F9GDG4"/>
<proteinExistence type="predicted"/>
<dbReference type="Pfam" id="PF04851">
    <property type="entry name" value="ResIII"/>
    <property type="match status" value="1"/>
</dbReference>
<dbReference type="PANTHER" id="PTHR11274">
    <property type="entry name" value="RAD25/XP-B DNA REPAIR HELICASE"/>
    <property type="match status" value="1"/>
</dbReference>
<organism evidence="7">
    <name type="scientific">marine sediment metagenome</name>
    <dbReference type="NCBI Taxonomy" id="412755"/>
    <lineage>
        <taxon>unclassified sequences</taxon>
        <taxon>metagenomes</taxon>
        <taxon>ecological metagenomes</taxon>
    </lineage>
</organism>
<reference evidence="7" key="1">
    <citation type="journal article" date="2015" name="Nature">
        <title>Complex archaea that bridge the gap between prokaryotes and eukaryotes.</title>
        <authorList>
            <person name="Spang A."/>
            <person name="Saw J.H."/>
            <person name="Jorgensen S.L."/>
            <person name="Zaremba-Niedzwiedzka K."/>
            <person name="Martijn J."/>
            <person name="Lind A.E."/>
            <person name="van Eijk R."/>
            <person name="Schleper C."/>
            <person name="Guy L."/>
            <person name="Ettema T.J."/>
        </authorList>
    </citation>
    <scope>NUCLEOTIDE SEQUENCE</scope>
</reference>
<evidence type="ECO:0000259" key="5">
    <source>
        <dbReference type="PROSITE" id="PS51192"/>
    </source>
</evidence>
<dbReference type="SUPFAM" id="SSF52540">
    <property type="entry name" value="P-loop containing nucleoside triphosphate hydrolases"/>
    <property type="match status" value="2"/>
</dbReference>
<evidence type="ECO:0000313" key="7">
    <source>
        <dbReference type="EMBL" id="KKL96859.1"/>
    </source>
</evidence>
<dbReference type="SMART" id="SM00490">
    <property type="entry name" value="HELICc"/>
    <property type="match status" value="1"/>
</dbReference>
<keyword evidence="4" id="KW-0067">ATP-binding</keyword>
<gene>
    <name evidence="7" type="ORF">LCGC14_1840260</name>
</gene>
<dbReference type="InterPro" id="IPR027417">
    <property type="entry name" value="P-loop_NTPase"/>
</dbReference>
<keyword evidence="3" id="KW-0347">Helicase</keyword>
<keyword evidence="1" id="KW-0547">Nucleotide-binding</keyword>
<feature type="non-terminal residue" evidence="7">
    <location>
        <position position="1"/>
    </location>
</feature>
<comment type="caution">
    <text evidence="7">The sequence shown here is derived from an EMBL/GenBank/DDBJ whole genome shotgun (WGS) entry which is preliminary data.</text>
</comment>
<dbReference type="GO" id="GO:0016787">
    <property type="term" value="F:hydrolase activity"/>
    <property type="evidence" value="ECO:0007669"/>
    <property type="project" value="UniProtKB-KW"/>
</dbReference>
<dbReference type="Gene3D" id="3.40.50.300">
    <property type="entry name" value="P-loop containing nucleotide triphosphate hydrolases"/>
    <property type="match status" value="2"/>
</dbReference>
<dbReference type="PROSITE" id="PS51194">
    <property type="entry name" value="HELICASE_CTER"/>
    <property type="match status" value="1"/>
</dbReference>
<dbReference type="PROSITE" id="PS51192">
    <property type="entry name" value="HELICASE_ATP_BIND_1"/>
    <property type="match status" value="1"/>
</dbReference>
<evidence type="ECO:0000256" key="3">
    <source>
        <dbReference type="ARBA" id="ARBA00022806"/>
    </source>
</evidence>
<feature type="domain" description="Helicase ATP-binding" evidence="5">
    <location>
        <begin position="109"/>
        <end position="286"/>
    </location>
</feature>
<keyword evidence="2" id="KW-0378">Hydrolase</keyword>
<dbReference type="GO" id="GO:0004386">
    <property type="term" value="F:helicase activity"/>
    <property type="evidence" value="ECO:0007669"/>
    <property type="project" value="UniProtKB-KW"/>
</dbReference>
<evidence type="ECO:0000259" key="6">
    <source>
        <dbReference type="PROSITE" id="PS51194"/>
    </source>
</evidence>
<evidence type="ECO:0000256" key="2">
    <source>
        <dbReference type="ARBA" id="ARBA00022801"/>
    </source>
</evidence>
<dbReference type="InterPro" id="IPR050615">
    <property type="entry name" value="ATP-dep_DNA_Helicase"/>
</dbReference>
<dbReference type="InterPro" id="IPR006935">
    <property type="entry name" value="Helicase/UvrB_N"/>
</dbReference>
<dbReference type="EMBL" id="LAZR01018317">
    <property type="protein sequence ID" value="KKL96859.1"/>
    <property type="molecule type" value="Genomic_DNA"/>
</dbReference>
<dbReference type="InterPro" id="IPR001650">
    <property type="entry name" value="Helicase_C-like"/>
</dbReference>
<dbReference type="SMART" id="SM00487">
    <property type="entry name" value="DEXDc"/>
    <property type="match status" value="1"/>
</dbReference>
<dbReference type="GO" id="GO:0005524">
    <property type="term" value="F:ATP binding"/>
    <property type="evidence" value="ECO:0007669"/>
    <property type="project" value="UniProtKB-KW"/>
</dbReference>
<protein>
    <recommendedName>
        <fullName evidence="8">Helicase ATP-binding domain-containing protein</fullName>
    </recommendedName>
</protein>